<gene>
    <name evidence="2" type="ORF">QUF54_00125</name>
</gene>
<dbReference type="Gene3D" id="3.40.630.30">
    <property type="match status" value="1"/>
</dbReference>
<reference evidence="2" key="1">
    <citation type="submission" date="2023-06" db="EMBL/GenBank/DDBJ databases">
        <title>Uncultivated large filamentous bacteria from sulfidic sediments reveal new species and different genomic features in energy metabolism and defense.</title>
        <authorList>
            <person name="Fonseca A."/>
        </authorList>
    </citation>
    <scope>NUCLEOTIDE SEQUENCE</scope>
    <source>
        <strain evidence="2">HSG4</strain>
    </source>
</reference>
<dbReference type="InterPro" id="IPR051908">
    <property type="entry name" value="Ribosomal_N-acetyltransferase"/>
</dbReference>
<protein>
    <submittedName>
        <fullName evidence="2">GNAT family protein</fullName>
        <ecNumber evidence="2">2.-.-.-</ecNumber>
    </submittedName>
</protein>
<feature type="domain" description="N-acetyltransferase" evidence="1">
    <location>
        <begin position="15"/>
        <end position="181"/>
    </location>
</feature>
<dbReference type="InterPro" id="IPR000182">
    <property type="entry name" value="GNAT_dom"/>
</dbReference>
<name>A0ABT7VQ00_9GAMM</name>
<dbReference type="PANTHER" id="PTHR43441">
    <property type="entry name" value="RIBOSOMAL-PROTEIN-SERINE ACETYLTRANSFERASE"/>
    <property type="match status" value="1"/>
</dbReference>
<keyword evidence="3" id="KW-1185">Reference proteome</keyword>
<dbReference type="InterPro" id="IPR016181">
    <property type="entry name" value="Acyl_CoA_acyltransferase"/>
</dbReference>
<proteinExistence type="predicted"/>
<sequence>MNSTTPPLLFTGKHITLRPITPADTALYYRWLQNPIFLPYKPYLKLLCPTPAHLLAHLSLQAKIDPRSEIEALVIHQKTQVPIGIIGLAGIDRFNKKAEFSAGFIHGHGTHALGEAINAGISLSFSGLDLHKLVFYTTANNHHALKIMQRHGFTQEGYFKEEILVNNDQRVDLYRFALMRDHWDQSSLYKRLNRIAPLQTNIDILNEL</sequence>
<keyword evidence="2" id="KW-0808">Transferase</keyword>
<organism evidence="2 3">
    <name type="scientific">Candidatus Marithioploca araucensis</name>
    <dbReference type="NCBI Taxonomy" id="70273"/>
    <lineage>
        <taxon>Bacteria</taxon>
        <taxon>Pseudomonadati</taxon>
        <taxon>Pseudomonadota</taxon>
        <taxon>Gammaproteobacteria</taxon>
        <taxon>Thiotrichales</taxon>
        <taxon>Thiotrichaceae</taxon>
        <taxon>Candidatus Marithioploca</taxon>
    </lineage>
</organism>
<evidence type="ECO:0000259" key="1">
    <source>
        <dbReference type="PROSITE" id="PS51186"/>
    </source>
</evidence>
<dbReference type="PANTHER" id="PTHR43441:SF2">
    <property type="entry name" value="FAMILY ACETYLTRANSFERASE, PUTATIVE (AFU_ORTHOLOGUE AFUA_7G00850)-RELATED"/>
    <property type="match status" value="1"/>
</dbReference>
<dbReference type="GO" id="GO:0016740">
    <property type="term" value="F:transferase activity"/>
    <property type="evidence" value="ECO:0007669"/>
    <property type="project" value="UniProtKB-KW"/>
</dbReference>
<dbReference type="EMBL" id="JAUCGM010000001">
    <property type="protein sequence ID" value="MDM8561741.1"/>
    <property type="molecule type" value="Genomic_DNA"/>
</dbReference>
<dbReference type="Proteomes" id="UP001171945">
    <property type="component" value="Unassembled WGS sequence"/>
</dbReference>
<dbReference type="SUPFAM" id="SSF55729">
    <property type="entry name" value="Acyl-CoA N-acyltransferases (Nat)"/>
    <property type="match status" value="1"/>
</dbReference>
<evidence type="ECO:0000313" key="2">
    <source>
        <dbReference type="EMBL" id="MDM8561741.1"/>
    </source>
</evidence>
<accession>A0ABT7VQ00</accession>
<comment type="caution">
    <text evidence="2">The sequence shown here is derived from an EMBL/GenBank/DDBJ whole genome shotgun (WGS) entry which is preliminary data.</text>
</comment>
<dbReference type="Pfam" id="PF13302">
    <property type="entry name" value="Acetyltransf_3"/>
    <property type="match status" value="1"/>
</dbReference>
<dbReference type="PROSITE" id="PS51186">
    <property type="entry name" value="GNAT"/>
    <property type="match status" value="1"/>
</dbReference>
<evidence type="ECO:0000313" key="3">
    <source>
        <dbReference type="Proteomes" id="UP001171945"/>
    </source>
</evidence>
<dbReference type="EC" id="2.-.-.-" evidence="2"/>